<feature type="compositionally biased region" description="Basic and acidic residues" evidence="6">
    <location>
        <begin position="156"/>
        <end position="171"/>
    </location>
</feature>
<dbReference type="OrthoDB" id="5177647at2"/>
<dbReference type="Pfam" id="PF00877">
    <property type="entry name" value="NLPC_P60"/>
    <property type="match status" value="1"/>
</dbReference>
<dbReference type="RefSeq" id="WP_018382477.1">
    <property type="nucleotide sequence ID" value="NZ_LLZU01000038.1"/>
</dbReference>
<dbReference type="SUPFAM" id="SSF54001">
    <property type="entry name" value="Cysteine proteinases"/>
    <property type="match status" value="1"/>
</dbReference>
<keyword evidence="10" id="KW-1185">Reference proteome</keyword>
<dbReference type="InterPro" id="IPR000064">
    <property type="entry name" value="NLP_P60_dom"/>
</dbReference>
<feature type="region of interest" description="Disordered" evidence="6">
    <location>
        <begin position="227"/>
        <end position="281"/>
    </location>
</feature>
<gene>
    <name evidence="9" type="ORF">AQ490_08750</name>
</gene>
<organism evidence="9 10">
    <name type="scientific">Wenjunlia vitaminophila</name>
    <name type="common">Streptomyces vitaminophilus</name>
    <dbReference type="NCBI Taxonomy" id="76728"/>
    <lineage>
        <taxon>Bacteria</taxon>
        <taxon>Bacillati</taxon>
        <taxon>Actinomycetota</taxon>
        <taxon>Actinomycetes</taxon>
        <taxon>Kitasatosporales</taxon>
        <taxon>Streptomycetaceae</taxon>
        <taxon>Wenjunlia</taxon>
    </lineage>
</organism>
<evidence type="ECO:0000256" key="4">
    <source>
        <dbReference type="ARBA" id="ARBA00022807"/>
    </source>
</evidence>
<evidence type="ECO:0000313" key="9">
    <source>
        <dbReference type="EMBL" id="KRV46862.1"/>
    </source>
</evidence>
<dbReference type="Gene3D" id="3.90.1720.10">
    <property type="entry name" value="endopeptidase domain like (from Nostoc punctiforme)"/>
    <property type="match status" value="1"/>
</dbReference>
<dbReference type="InterPro" id="IPR051794">
    <property type="entry name" value="PG_Endopeptidase_C40"/>
</dbReference>
<feature type="compositionally biased region" description="Polar residues" evidence="6">
    <location>
        <begin position="172"/>
        <end position="184"/>
    </location>
</feature>
<feature type="compositionally biased region" description="Basic and acidic residues" evidence="6">
    <location>
        <begin position="227"/>
        <end position="246"/>
    </location>
</feature>
<keyword evidence="4" id="KW-0788">Thiol protease</keyword>
<evidence type="ECO:0000256" key="1">
    <source>
        <dbReference type="ARBA" id="ARBA00007074"/>
    </source>
</evidence>
<evidence type="ECO:0000259" key="8">
    <source>
        <dbReference type="PROSITE" id="PS51935"/>
    </source>
</evidence>
<feature type="compositionally biased region" description="Low complexity" evidence="6">
    <location>
        <begin position="247"/>
        <end position="265"/>
    </location>
</feature>
<feature type="domain" description="NlpC/P60" evidence="8">
    <location>
        <begin position="282"/>
        <end position="397"/>
    </location>
</feature>
<proteinExistence type="inferred from homology"/>
<dbReference type="STRING" id="76728.AQ490_08750"/>
<evidence type="ECO:0000256" key="2">
    <source>
        <dbReference type="ARBA" id="ARBA00022670"/>
    </source>
</evidence>
<evidence type="ECO:0000256" key="6">
    <source>
        <dbReference type="SAM" id="MobiDB-lite"/>
    </source>
</evidence>
<feature type="coiled-coil region" evidence="5">
    <location>
        <begin position="51"/>
        <end position="106"/>
    </location>
</feature>
<feature type="chain" id="PRO_5006670490" evidence="7">
    <location>
        <begin position="43"/>
        <end position="397"/>
    </location>
</feature>
<comment type="similarity">
    <text evidence="1">Belongs to the peptidase C40 family.</text>
</comment>
<dbReference type="AlphaFoldDB" id="A0A0T6LLB7"/>
<dbReference type="EMBL" id="LLZU01000038">
    <property type="protein sequence ID" value="KRV46862.1"/>
    <property type="molecule type" value="Genomic_DNA"/>
</dbReference>
<keyword evidence="5" id="KW-0175">Coiled coil</keyword>
<evidence type="ECO:0000256" key="5">
    <source>
        <dbReference type="SAM" id="Coils"/>
    </source>
</evidence>
<keyword evidence="3 9" id="KW-0378">Hydrolase</keyword>
<reference evidence="9 10" key="1">
    <citation type="submission" date="2015-10" db="EMBL/GenBank/DDBJ databases">
        <title>Draft genome sequence of pyrrolomycin-producing Streptomyces vitaminophilus.</title>
        <authorList>
            <person name="Graham D.E."/>
            <person name="Mahan K.M."/>
            <person name="Klingeman D.M."/>
            <person name="Hettich R.L."/>
            <person name="Parry R.J."/>
        </authorList>
    </citation>
    <scope>NUCLEOTIDE SEQUENCE [LARGE SCALE GENOMIC DNA]</scope>
    <source>
        <strain evidence="9 10">ATCC 31673</strain>
    </source>
</reference>
<feature type="region of interest" description="Disordered" evidence="6">
    <location>
        <begin position="156"/>
        <end position="193"/>
    </location>
</feature>
<comment type="caution">
    <text evidence="9">The sequence shown here is derived from an EMBL/GenBank/DDBJ whole genome shotgun (WGS) entry which is preliminary data.</text>
</comment>
<evidence type="ECO:0000256" key="3">
    <source>
        <dbReference type="ARBA" id="ARBA00022801"/>
    </source>
</evidence>
<keyword evidence="7" id="KW-0732">Signal</keyword>
<dbReference type="PANTHER" id="PTHR47359">
    <property type="entry name" value="PEPTIDOGLYCAN DL-ENDOPEPTIDASE CWLO"/>
    <property type="match status" value="1"/>
</dbReference>
<name>A0A0T6LLB7_WENVI</name>
<keyword evidence="2" id="KW-0645">Protease</keyword>
<dbReference type="PANTHER" id="PTHR47359:SF3">
    <property type="entry name" value="NLP_P60 DOMAIN-CONTAINING PROTEIN-RELATED"/>
    <property type="match status" value="1"/>
</dbReference>
<sequence>MASHRKPGPARGPLAAPGARTAIGLSSAALATLTLLSETAAAAPAEPEPSITEVKAQVDALYRQAEVATQRYNQAKEKTDKQRRQVDRLLDQVAAQTDELNDARSTLGRYAAAQYRAGGASTTATLLLTDDPQELFDQERLLDRIADDQAEAVSEFRTKRTRTTEKREEASRSLTDLSESQRQLATEKKAVQSKLSEARTLLADLTEKERERLAELERQRREEAQRRAEELARKERERDAAAERQQQEQQAQQQQQQEQQQEQQDSTAEQEDTSTSTDGGYATRAQQAVDFARAQLGKPYVWGATGPNSYDCSGLTQAAWKAAGVDLPRTTWDQVNAGQRVATADLLPGDLVFFYDDISHVGLYIGEGQMIHAPKPGDVVKIAPITEMPIYGNVRPA</sequence>
<dbReference type="Proteomes" id="UP000050867">
    <property type="component" value="Unassembled WGS sequence"/>
</dbReference>
<evidence type="ECO:0000313" key="10">
    <source>
        <dbReference type="Proteomes" id="UP000050867"/>
    </source>
</evidence>
<dbReference type="GO" id="GO:0006508">
    <property type="term" value="P:proteolysis"/>
    <property type="evidence" value="ECO:0007669"/>
    <property type="project" value="UniProtKB-KW"/>
</dbReference>
<accession>A0A0T6LLB7</accession>
<feature type="signal peptide" evidence="7">
    <location>
        <begin position="1"/>
        <end position="42"/>
    </location>
</feature>
<protein>
    <submittedName>
        <fullName evidence="9">Glycoside hydrolase</fullName>
    </submittedName>
</protein>
<evidence type="ECO:0000256" key="7">
    <source>
        <dbReference type="SAM" id="SignalP"/>
    </source>
</evidence>
<dbReference type="InterPro" id="IPR038765">
    <property type="entry name" value="Papain-like_cys_pep_sf"/>
</dbReference>
<dbReference type="eggNOG" id="COG0791">
    <property type="taxonomic scope" value="Bacteria"/>
</dbReference>
<dbReference type="PROSITE" id="PS51935">
    <property type="entry name" value="NLPC_P60"/>
    <property type="match status" value="1"/>
</dbReference>
<dbReference type="GO" id="GO:0008234">
    <property type="term" value="F:cysteine-type peptidase activity"/>
    <property type="evidence" value="ECO:0007669"/>
    <property type="project" value="UniProtKB-KW"/>
</dbReference>